<proteinExistence type="inferred from homology"/>
<dbReference type="EMBL" id="JACFXU010000018">
    <property type="protein sequence ID" value="MBA6414126.1"/>
    <property type="molecule type" value="Genomic_DNA"/>
</dbReference>
<dbReference type="InterPro" id="IPR019979">
    <property type="entry name" value="Ribosomal_uS17_CS"/>
</dbReference>
<sequence>MSGAEKRIRTATGKVVSNKMDKTVTVLIERRVKHPVYGKYITRSSKIHAHDENNECGIGDTVKVAESRPVSKTKSWKLLEVVESATQVV</sequence>
<evidence type="ECO:0000313" key="8">
    <source>
        <dbReference type="EMBL" id="MBA6414126.1"/>
    </source>
</evidence>
<dbReference type="PRINTS" id="PR00973">
    <property type="entry name" value="RIBOSOMALS17"/>
</dbReference>
<dbReference type="SUPFAM" id="SSF50249">
    <property type="entry name" value="Nucleic acid-binding proteins"/>
    <property type="match status" value="1"/>
</dbReference>
<evidence type="ECO:0000256" key="3">
    <source>
        <dbReference type="ARBA" id="ARBA00022884"/>
    </source>
</evidence>
<protein>
    <recommendedName>
        <fullName evidence="6">Small ribosomal subunit protein uS17</fullName>
    </recommendedName>
</protein>
<accession>A0A7W2YK05</accession>
<dbReference type="InterPro" id="IPR012340">
    <property type="entry name" value="NA-bd_OB-fold"/>
</dbReference>
<evidence type="ECO:0000256" key="2">
    <source>
        <dbReference type="ARBA" id="ARBA00022730"/>
    </source>
</evidence>
<dbReference type="GO" id="GO:0019843">
    <property type="term" value="F:rRNA binding"/>
    <property type="evidence" value="ECO:0007669"/>
    <property type="project" value="UniProtKB-UniRule"/>
</dbReference>
<dbReference type="AlphaFoldDB" id="A0A7W2YK05"/>
<keyword evidence="9" id="KW-1185">Reference proteome</keyword>
<dbReference type="Proteomes" id="UP000539350">
    <property type="component" value="Unassembled WGS sequence"/>
</dbReference>
<evidence type="ECO:0000256" key="7">
    <source>
        <dbReference type="RuleBase" id="RU003872"/>
    </source>
</evidence>
<gene>
    <name evidence="6 8" type="primary">rpsQ</name>
    <name evidence="8" type="ORF">H2508_13510</name>
</gene>
<evidence type="ECO:0000313" key="9">
    <source>
        <dbReference type="Proteomes" id="UP000539350"/>
    </source>
</evidence>
<evidence type="ECO:0000256" key="6">
    <source>
        <dbReference type="HAMAP-Rule" id="MF_01345"/>
    </source>
</evidence>
<dbReference type="PROSITE" id="PS00056">
    <property type="entry name" value="RIBOSOMAL_S17"/>
    <property type="match status" value="1"/>
</dbReference>
<evidence type="ECO:0000256" key="5">
    <source>
        <dbReference type="ARBA" id="ARBA00023274"/>
    </source>
</evidence>
<dbReference type="NCBIfam" id="TIGR03635">
    <property type="entry name" value="uS17_bact"/>
    <property type="match status" value="1"/>
</dbReference>
<keyword evidence="3 6" id="KW-0694">RNA-binding</keyword>
<dbReference type="InterPro" id="IPR000266">
    <property type="entry name" value="Ribosomal_uS17"/>
</dbReference>
<reference evidence="8 9" key="1">
    <citation type="submission" date="2020-07" db="EMBL/GenBank/DDBJ databases">
        <title>Halieaceae bacterium, F7430, whole genome shotgun sequencing project.</title>
        <authorList>
            <person name="Jiang S."/>
            <person name="Liu Z.W."/>
            <person name="Du Z.J."/>
        </authorList>
    </citation>
    <scope>NUCLEOTIDE SEQUENCE [LARGE SCALE GENOMIC DNA]</scope>
    <source>
        <strain evidence="8 9">F7430</strain>
    </source>
</reference>
<comment type="function">
    <text evidence="6">One of the primary rRNA binding proteins, it binds specifically to the 5'-end of 16S ribosomal RNA.</text>
</comment>
<evidence type="ECO:0000256" key="4">
    <source>
        <dbReference type="ARBA" id="ARBA00022980"/>
    </source>
</evidence>
<comment type="similarity">
    <text evidence="1 6 7">Belongs to the universal ribosomal protein uS17 family.</text>
</comment>
<keyword evidence="5 6" id="KW-0687">Ribonucleoprotein</keyword>
<comment type="subunit">
    <text evidence="6">Part of the 30S ribosomal subunit.</text>
</comment>
<keyword evidence="2 6" id="KW-0699">rRNA-binding</keyword>
<evidence type="ECO:0000256" key="1">
    <source>
        <dbReference type="ARBA" id="ARBA00010254"/>
    </source>
</evidence>
<dbReference type="GO" id="GO:0003735">
    <property type="term" value="F:structural constituent of ribosome"/>
    <property type="evidence" value="ECO:0007669"/>
    <property type="project" value="UniProtKB-UniRule"/>
</dbReference>
<dbReference type="InterPro" id="IPR019984">
    <property type="entry name" value="Ribosomal_uS17_bact/chlr"/>
</dbReference>
<dbReference type="GO" id="GO:0006412">
    <property type="term" value="P:translation"/>
    <property type="evidence" value="ECO:0007669"/>
    <property type="project" value="UniProtKB-UniRule"/>
</dbReference>
<dbReference type="GO" id="GO:0022627">
    <property type="term" value="C:cytosolic small ribosomal subunit"/>
    <property type="evidence" value="ECO:0007669"/>
    <property type="project" value="UniProtKB-UniRule"/>
</dbReference>
<dbReference type="RefSeq" id="WP_182174822.1">
    <property type="nucleotide sequence ID" value="NZ_JACFXU010000018.1"/>
</dbReference>
<name>A0A7W2YK05_9GAMM</name>
<dbReference type="Gene3D" id="2.40.50.140">
    <property type="entry name" value="Nucleic acid-binding proteins"/>
    <property type="match status" value="1"/>
</dbReference>
<comment type="caution">
    <text evidence="8">The sequence shown here is derived from an EMBL/GenBank/DDBJ whole genome shotgun (WGS) entry which is preliminary data.</text>
</comment>
<dbReference type="PANTHER" id="PTHR10744">
    <property type="entry name" value="40S RIBOSOMAL PROTEIN S11 FAMILY MEMBER"/>
    <property type="match status" value="1"/>
</dbReference>
<organism evidence="8 9">
    <name type="scientific">Sediminihaliea albiluteola</name>
    <dbReference type="NCBI Taxonomy" id="2758564"/>
    <lineage>
        <taxon>Bacteria</taxon>
        <taxon>Pseudomonadati</taxon>
        <taxon>Pseudomonadota</taxon>
        <taxon>Gammaproteobacteria</taxon>
        <taxon>Cellvibrionales</taxon>
        <taxon>Halieaceae</taxon>
        <taxon>Sediminihaliea</taxon>
    </lineage>
</organism>
<dbReference type="PANTHER" id="PTHR10744:SF1">
    <property type="entry name" value="SMALL RIBOSOMAL SUBUNIT PROTEIN US17M"/>
    <property type="match status" value="1"/>
</dbReference>
<keyword evidence="4 6" id="KW-0689">Ribosomal protein</keyword>
<dbReference type="CDD" id="cd00364">
    <property type="entry name" value="Ribosomal_uS17"/>
    <property type="match status" value="1"/>
</dbReference>
<dbReference type="HAMAP" id="MF_01345_B">
    <property type="entry name" value="Ribosomal_uS17_B"/>
    <property type="match status" value="1"/>
</dbReference>
<dbReference type="Pfam" id="PF00366">
    <property type="entry name" value="Ribosomal_S17"/>
    <property type="match status" value="1"/>
</dbReference>
<dbReference type="NCBIfam" id="NF004123">
    <property type="entry name" value="PRK05610.1"/>
    <property type="match status" value="1"/>
</dbReference>